<dbReference type="AlphaFoldDB" id="A0A9D2FXR6"/>
<feature type="transmembrane region" description="Helical" evidence="5">
    <location>
        <begin position="343"/>
        <end position="366"/>
    </location>
</feature>
<keyword evidence="5" id="KW-0472">Membrane</keyword>
<comment type="caution">
    <text evidence="6">The sequence shown here is derived from an EMBL/GenBank/DDBJ whole genome shotgun (WGS) entry which is preliminary data.</text>
</comment>
<feature type="compositionally biased region" description="Acidic residues" evidence="4">
    <location>
        <begin position="238"/>
        <end position="248"/>
    </location>
</feature>
<dbReference type="EMBL" id="DXBE01000008">
    <property type="protein sequence ID" value="HIZ68395.1"/>
    <property type="molecule type" value="Genomic_DNA"/>
</dbReference>
<dbReference type="Proteomes" id="UP000824055">
    <property type="component" value="Unassembled WGS sequence"/>
</dbReference>
<evidence type="ECO:0000256" key="2">
    <source>
        <dbReference type="ARBA" id="ARBA00023125"/>
    </source>
</evidence>
<feature type="region of interest" description="Disordered" evidence="4">
    <location>
        <begin position="267"/>
        <end position="301"/>
    </location>
</feature>
<dbReference type="InterPro" id="IPR000119">
    <property type="entry name" value="Hist_DNA-bd"/>
</dbReference>
<evidence type="ECO:0000313" key="7">
    <source>
        <dbReference type="Proteomes" id="UP000824055"/>
    </source>
</evidence>
<evidence type="ECO:0000313" key="6">
    <source>
        <dbReference type="EMBL" id="HIZ68395.1"/>
    </source>
</evidence>
<keyword evidence="5" id="KW-1133">Transmembrane helix</keyword>
<proteinExistence type="inferred from homology"/>
<dbReference type="Gene3D" id="4.10.520.10">
    <property type="entry name" value="IHF-like DNA-binding proteins"/>
    <property type="match status" value="1"/>
</dbReference>
<feature type="compositionally biased region" description="Basic and acidic residues" evidence="4">
    <location>
        <begin position="188"/>
        <end position="201"/>
    </location>
</feature>
<feature type="region of interest" description="Disordered" evidence="4">
    <location>
        <begin position="122"/>
        <end position="248"/>
    </location>
</feature>
<feature type="compositionally biased region" description="Basic and acidic residues" evidence="4">
    <location>
        <begin position="423"/>
        <end position="435"/>
    </location>
</feature>
<keyword evidence="2 6" id="KW-0238">DNA-binding</keyword>
<evidence type="ECO:0000256" key="1">
    <source>
        <dbReference type="ARBA" id="ARBA00010529"/>
    </source>
</evidence>
<dbReference type="PANTHER" id="PTHR33175">
    <property type="entry name" value="DNA-BINDING PROTEIN HU"/>
    <property type="match status" value="1"/>
</dbReference>
<reference evidence="6" key="1">
    <citation type="journal article" date="2021" name="PeerJ">
        <title>Extensive microbial diversity within the chicken gut microbiome revealed by metagenomics and culture.</title>
        <authorList>
            <person name="Gilroy R."/>
            <person name="Ravi A."/>
            <person name="Getino M."/>
            <person name="Pursley I."/>
            <person name="Horton D.L."/>
            <person name="Alikhan N.F."/>
            <person name="Baker D."/>
            <person name="Gharbi K."/>
            <person name="Hall N."/>
            <person name="Watson M."/>
            <person name="Adriaenssens E.M."/>
            <person name="Foster-Nyarko E."/>
            <person name="Jarju S."/>
            <person name="Secka A."/>
            <person name="Antonio M."/>
            <person name="Oren A."/>
            <person name="Chaudhuri R.R."/>
            <person name="La Ragione R."/>
            <person name="Hildebrand F."/>
            <person name="Pallen M.J."/>
        </authorList>
    </citation>
    <scope>NUCLEOTIDE SEQUENCE</scope>
    <source>
        <strain evidence="6">ChiHecec3B27-8219</strain>
    </source>
</reference>
<keyword evidence="5" id="KW-0812">Transmembrane</keyword>
<evidence type="ECO:0000256" key="5">
    <source>
        <dbReference type="SAM" id="Phobius"/>
    </source>
</evidence>
<feature type="compositionally biased region" description="Acidic residues" evidence="4">
    <location>
        <begin position="159"/>
        <end position="181"/>
    </location>
</feature>
<comment type="similarity">
    <text evidence="1 3">Belongs to the bacterial histone-like protein family.</text>
</comment>
<sequence>MRGKTQLRPLATNVAKKNKMGIREAENFVRLMFEVIHDGLQEDKFVKVKGLGGFKLTTVKDRESVDVNTGERIVIEGRDRVSFTPDSVMRDLVNKPFAQFDTVILNEGVDFTEIDKKFEEQAEREEVELEEPVELIDFDDAERINPADEHSGKEKESLSEEEDSSLEETPEIEQSVEETFLEENTSAPEEKQEASSEEEKPLPQVEAPVEEQPAEISLVKEETLKEEMKEETPVAEEPSGEEESLEVDEVQAEPFVIAEALATEEIPVVPEAQVETETETQTAKDSSKDSEQSALKDEAKQETVSIPLVDVPIQQAEAPRETEEDTSSVMEEEMKESRSVLKYIALIGSALSFVLVICLGVLAYQYHKVVMQRNKLLMAVSLYENGKEVKPAQPQADNNVAREAKLDSARMRDAASAVVKAEQATRQEAQRKEENTPQSASANKEQKAVAASAKSTKETVMPKKAAVKAVSSSQYDSDPRVRTGAYRIVGVAQTVKVKKGQTLSSISKAYLGPGMECYVEALNGVKEVKEGQSLKIPKLEWKKKK</sequence>
<protein>
    <submittedName>
        <fullName evidence="6">HU family DNA-binding protein</fullName>
    </submittedName>
</protein>
<accession>A0A9D2FXR6</accession>
<gene>
    <name evidence="6" type="ORF">H9966_00660</name>
</gene>
<evidence type="ECO:0000256" key="4">
    <source>
        <dbReference type="SAM" id="MobiDB-lite"/>
    </source>
</evidence>
<feature type="compositionally biased region" description="Basic and acidic residues" evidence="4">
    <location>
        <begin position="218"/>
        <end position="232"/>
    </location>
</feature>
<evidence type="ECO:0000256" key="3">
    <source>
        <dbReference type="RuleBase" id="RU003939"/>
    </source>
</evidence>
<feature type="compositionally biased region" description="Low complexity" evidence="4">
    <location>
        <begin position="267"/>
        <end position="283"/>
    </location>
</feature>
<name>A0A9D2FXR6_9BACT</name>
<dbReference type="Pfam" id="PF00216">
    <property type="entry name" value="Bac_DNA_binding"/>
    <property type="match status" value="1"/>
</dbReference>
<feature type="region of interest" description="Disordered" evidence="4">
    <location>
        <begin position="420"/>
        <end position="456"/>
    </location>
</feature>
<feature type="compositionally biased region" description="Acidic residues" evidence="4">
    <location>
        <begin position="122"/>
        <end position="140"/>
    </location>
</feature>
<dbReference type="GO" id="GO:0005829">
    <property type="term" value="C:cytosol"/>
    <property type="evidence" value="ECO:0007669"/>
    <property type="project" value="TreeGrafter"/>
</dbReference>
<organism evidence="6 7">
    <name type="scientific">Candidatus Prevotella avicola</name>
    <dbReference type="NCBI Taxonomy" id="2838738"/>
    <lineage>
        <taxon>Bacteria</taxon>
        <taxon>Pseudomonadati</taxon>
        <taxon>Bacteroidota</taxon>
        <taxon>Bacteroidia</taxon>
        <taxon>Bacteroidales</taxon>
        <taxon>Prevotellaceae</taxon>
        <taxon>Prevotella</taxon>
    </lineage>
</organism>
<feature type="compositionally biased region" description="Basic and acidic residues" evidence="4">
    <location>
        <begin position="285"/>
        <end position="301"/>
    </location>
</feature>
<reference evidence="6" key="2">
    <citation type="submission" date="2021-04" db="EMBL/GenBank/DDBJ databases">
        <authorList>
            <person name="Gilroy R."/>
        </authorList>
    </citation>
    <scope>NUCLEOTIDE SEQUENCE</scope>
    <source>
        <strain evidence="6">ChiHecec3B27-8219</strain>
    </source>
</reference>
<dbReference type="GO" id="GO:0030527">
    <property type="term" value="F:structural constituent of chromatin"/>
    <property type="evidence" value="ECO:0007669"/>
    <property type="project" value="InterPro"/>
</dbReference>
<dbReference type="GO" id="GO:0003677">
    <property type="term" value="F:DNA binding"/>
    <property type="evidence" value="ECO:0007669"/>
    <property type="project" value="UniProtKB-KW"/>
</dbReference>
<dbReference type="SUPFAM" id="SSF47729">
    <property type="entry name" value="IHF-like DNA-binding proteins"/>
    <property type="match status" value="1"/>
</dbReference>
<dbReference type="PANTHER" id="PTHR33175:SF2">
    <property type="entry name" value="INTEGRATION HOST FACTOR SUBUNIT ALPHA"/>
    <property type="match status" value="1"/>
</dbReference>
<dbReference type="InterPro" id="IPR010992">
    <property type="entry name" value="IHF-like_DNA-bd_dom_sf"/>
</dbReference>
<feature type="compositionally biased region" description="Basic and acidic residues" evidence="4">
    <location>
        <begin position="141"/>
        <end position="158"/>
    </location>
</feature>
<dbReference type="SMART" id="SM00411">
    <property type="entry name" value="BHL"/>
    <property type="match status" value="1"/>
</dbReference>